<name>A0AAD7UHS8_9STRA</name>
<gene>
    <name evidence="3" type="ORF">CTAYLR_009155</name>
</gene>
<protein>
    <recommendedName>
        <fullName evidence="2">Serine aminopeptidase S33 domain-containing protein</fullName>
    </recommendedName>
</protein>
<dbReference type="Pfam" id="PF12146">
    <property type="entry name" value="Hydrolase_4"/>
    <property type="match status" value="1"/>
</dbReference>
<evidence type="ECO:0000256" key="1">
    <source>
        <dbReference type="ARBA" id="ARBA00029464"/>
    </source>
</evidence>
<organism evidence="3 4">
    <name type="scientific">Chrysophaeum taylorii</name>
    <dbReference type="NCBI Taxonomy" id="2483200"/>
    <lineage>
        <taxon>Eukaryota</taxon>
        <taxon>Sar</taxon>
        <taxon>Stramenopiles</taxon>
        <taxon>Ochrophyta</taxon>
        <taxon>Pelagophyceae</taxon>
        <taxon>Pelagomonadales</taxon>
        <taxon>Pelagomonadaceae</taxon>
        <taxon>Chrysophaeum</taxon>
    </lineage>
</organism>
<dbReference type="InterPro" id="IPR022742">
    <property type="entry name" value="Hydrolase_4"/>
</dbReference>
<evidence type="ECO:0000259" key="2">
    <source>
        <dbReference type="Pfam" id="PF12146"/>
    </source>
</evidence>
<dbReference type="PANTHER" id="PTHR47751">
    <property type="entry name" value="SUPERFAMILY HYDROLASE, PUTATIVE (AFU_ORTHOLOGUE AFUA_2G16580)-RELATED"/>
    <property type="match status" value="1"/>
</dbReference>
<dbReference type="Proteomes" id="UP001230188">
    <property type="component" value="Unassembled WGS sequence"/>
</dbReference>
<dbReference type="InterPro" id="IPR029058">
    <property type="entry name" value="AB_hydrolase_fold"/>
</dbReference>
<evidence type="ECO:0000313" key="3">
    <source>
        <dbReference type="EMBL" id="KAJ8607121.1"/>
    </source>
</evidence>
<keyword evidence="4" id="KW-1185">Reference proteome</keyword>
<dbReference type="EMBL" id="JAQMWT010000232">
    <property type="protein sequence ID" value="KAJ8607121.1"/>
    <property type="molecule type" value="Genomic_DNA"/>
</dbReference>
<feature type="domain" description="Serine aminopeptidase S33" evidence="2">
    <location>
        <begin position="48"/>
        <end position="138"/>
    </location>
</feature>
<dbReference type="SUPFAM" id="SSF53474">
    <property type="entry name" value="alpha/beta-Hydrolases"/>
    <property type="match status" value="1"/>
</dbReference>
<sequence length="295" mass="31489">MGGVERIEFSVGGDRVVGHLHLPAGEKYPGIVVGGPMTSVKEQVTGTYAAAMASRGFAALAIDHRHYGESGGAPRQYEYYPHKLEDLAAAFEALRARPDITDVFALGICLGCGYLARTIADKAVVVKGFGAVAGYYRDVEAMKRSDAAGFEEKVAAGRAARIKFETTGELDVIPAVLPPGEGDAAMTMQSTFDYYGPGGRMAVPNYKNEFAVMSREFFLQFDVQPAASKLGGTPFIMLHGQNAIAPPLAHRFFDAIPGTNKSKVDLSSEGQTDIYDSPAIVNFAADKLAAFFSTL</sequence>
<dbReference type="Gene3D" id="3.40.50.1820">
    <property type="entry name" value="alpha/beta hydrolase"/>
    <property type="match status" value="1"/>
</dbReference>
<comment type="similarity">
    <text evidence="1">Belongs to the polyketide transferase af380 family.</text>
</comment>
<reference evidence="3" key="1">
    <citation type="submission" date="2023-01" db="EMBL/GenBank/DDBJ databases">
        <title>Metagenome sequencing of chrysophaentin producing Chrysophaeum taylorii.</title>
        <authorList>
            <person name="Davison J."/>
            <person name="Bewley C."/>
        </authorList>
    </citation>
    <scope>NUCLEOTIDE SEQUENCE</scope>
    <source>
        <strain evidence="3">NIES-1699</strain>
    </source>
</reference>
<dbReference type="Gene3D" id="1.10.10.800">
    <property type="match status" value="1"/>
</dbReference>
<dbReference type="InterPro" id="IPR051411">
    <property type="entry name" value="Polyketide_trans_af380"/>
</dbReference>
<proteinExistence type="inferred from homology"/>
<comment type="caution">
    <text evidence="3">The sequence shown here is derived from an EMBL/GenBank/DDBJ whole genome shotgun (WGS) entry which is preliminary data.</text>
</comment>
<dbReference type="PANTHER" id="PTHR47751:SF1">
    <property type="entry name" value="SUPERFAMILY HYDROLASE, PUTATIVE (AFU_ORTHOLOGUE AFUA_2G16580)-RELATED"/>
    <property type="match status" value="1"/>
</dbReference>
<evidence type="ECO:0000313" key="4">
    <source>
        <dbReference type="Proteomes" id="UP001230188"/>
    </source>
</evidence>
<accession>A0AAD7UHS8</accession>
<dbReference type="AlphaFoldDB" id="A0AAD7UHS8"/>